<dbReference type="Proteomes" id="UP001175211">
    <property type="component" value="Unassembled WGS sequence"/>
</dbReference>
<feature type="non-terminal residue" evidence="1">
    <location>
        <position position="121"/>
    </location>
</feature>
<accession>A0AA39MKK2</accession>
<dbReference type="InterPro" id="IPR027417">
    <property type="entry name" value="P-loop_NTPase"/>
</dbReference>
<sequence length="121" mass="13857">DEWLLIYDNANHSDIHLLQKYLPFGQRGNILITSRNPYLKYITNHKEIAVLQMNLEEAINLLLNTSGLNHSMTNDTLANAIVIKLGFIPLAINLAGSSIHCHYYTISEYVKCFDKNRKNIL</sequence>
<feature type="non-terminal residue" evidence="1">
    <location>
        <position position="1"/>
    </location>
</feature>
<evidence type="ECO:0008006" key="3">
    <source>
        <dbReference type="Google" id="ProtNLM"/>
    </source>
</evidence>
<evidence type="ECO:0000313" key="2">
    <source>
        <dbReference type="Proteomes" id="UP001175211"/>
    </source>
</evidence>
<dbReference type="SUPFAM" id="SSF52540">
    <property type="entry name" value="P-loop containing nucleoside triphosphate hydrolases"/>
    <property type="match status" value="1"/>
</dbReference>
<comment type="caution">
    <text evidence="1">The sequence shown here is derived from an EMBL/GenBank/DDBJ whole genome shotgun (WGS) entry which is preliminary data.</text>
</comment>
<name>A0AA39MKK2_ARMTA</name>
<organism evidence="1 2">
    <name type="scientific">Armillaria tabescens</name>
    <name type="common">Ringless honey mushroom</name>
    <name type="synonym">Agaricus tabescens</name>
    <dbReference type="NCBI Taxonomy" id="1929756"/>
    <lineage>
        <taxon>Eukaryota</taxon>
        <taxon>Fungi</taxon>
        <taxon>Dikarya</taxon>
        <taxon>Basidiomycota</taxon>
        <taxon>Agaricomycotina</taxon>
        <taxon>Agaricomycetes</taxon>
        <taxon>Agaricomycetidae</taxon>
        <taxon>Agaricales</taxon>
        <taxon>Marasmiineae</taxon>
        <taxon>Physalacriaceae</taxon>
        <taxon>Desarmillaria</taxon>
    </lineage>
</organism>
<proteinExistence type="predicted"/>
<evidence type="ECO:0000313" key="1">
    <source>
        <dbReference type="EMBL" id="KAK0437119.1"/>
    </source>
</evidence>
<protein>
    <recommendedName>
        <fullName evidence="3">NB-ARC domain-containing protein</fullName>
    </recommendedName>
</protein>
<dbReference type="RefSeq" id="XP_060322485.1">
    <property type="nucleotide sequence ID" value="XM_060466509.1"/>
</dbReference>
<dbReference type="AlphaFoldDB" id="A0AA39MKK2"/>
<dbReference type="GeneID" id="85350057"/>
<keyword evidence="2" id="KW-1185">Reference proteome</keyword>
<dbReference type="EMBL" id="JAUEPS010000116">
    <property type="protein sequence ID" value="KAK0437119.1"/>
    <property type="molecule type" value="Genomic_DNA"/>
</dbReference>
<gene>
    <name evidence="1" type="ORF">EV420DRAFT_1226415</name>
</gene>
<reference evidence="1" key="1">
    <citation type="submission" date="2023-06" db="EMBL/GenBank/DDBJ databases">
        <authorList>
            <consortium name="Lawrence Berkeley National Laboratory"/>
            <person name="Ahrendt S."/>
            <person name="Sahu N."/>
            <person name="Indic B."/>
            <person name="Wong-Bajracharya J."/>
            <person name="Merenyi Z."/>
            <person name="Ke H.-M."/>
            <person name="Monk M."/>
            <person name="Kocsube S."/>
            <person name="Drula E."/>
            <person name="Lipzen A."/>
            <person name="Balint B."/>
            <person name="Henrissat B."/>
            <person name="Andreopoulos B."/>
            <person name="Martin F.M."/>
            <person name="Harder C.B."/>
            <person name="Rigling D."/>
            <person name="Ford K.L."/>
            <person name="Foster G.D."/>
            <person name="Pangilinan J."/>
            <person name="Papanicolaou A."/>
            <person name="Barry K."/>
            <person name="LaButti K."/>
            <person name="Viragh M."/>
            <person name="Koriabine M."/>
            <person name="Yan M."/>
            <person name="Riley R."/>
            <person name="Champramary S."/>
            <person name="Plett K.L."/>
            <person name="Tsai I.J."/>
            <person name="Slot J."/>
            <person name="Sipos G."/>
            <person name="Plett J."/>
            <person name="Nagy L.G."/>
            <person name="Grigoriev I.V."/>
        </authorList>
    </citation>
    <scope>NUCLEOTIDE SEQUENCE</scope>
    <source>
        <strain evidence="1">CCBAS 213</strain>
    </source>
</reference>